<evidence type="ECO:0000313" key="2">
    <source>
        <dbReference type="Proteomes" id="UP000250140"/>
    </source>
</evidence>
<proteinExistence type="predicted"/>
<keyword evidence="2" id="KW-1185">Reference proteome</keyword>
<gene>
    <name evidence="1" type="ORF">AOQ84DRAFT_386523</name>
</gene>
<dbReference type="Proteomes" id="UP000250140">
    <property type="component" value="Unassembled WGS sequence"/>
</dbReference>
<dbReference type="AlphaFoldDB" id="A0A8E2F791"/>
<reference evidence="1 2" key="1">
    <citation type="journal article" date="2016" name="Nat. Commun.">
        <title>Ectomycorrhizal ecology is imprinted in the genome of the dominant symbiotic fungus Cenococcum geophilum.</title>
        <authorList>
            <consortium name="DOE Joint Genome Institute"/>
            <person name="Peter M."/>
            <person name="Kohler A."/>
            <person name="Ohm R.A."/>
            <person name="Kuo A."/>
            <person name="Krutzmann J."/>
            <person name="Morin E."/>
            <person name="Arend M."/>
            <person name="Barry K.W."/>
            <person name="Binder M."/>
            <person name="Choi C."/>
            <person name="Clum A."/>
            <person name="Copeland A."/>
            <person name="Grisel N."/>
            <person name="Haridas S."/>
            <person name="Kipfer T."/>
            <person name="LaButti K."/>
            <person name="Lindquist E."/>
            <person name="Lipzen A."/>
            <person name="Maire R."/>
            <person name="Meier B."/>
            <person name="Mihaltcheva S."/>
            <person name="Molinier V."/>
            <person name="Murat C."/>
            <person name="Poggeler S."/>
            <person name="Quandt C.A."/>
            <person name="Sperisen C."/>
            <person name="Tritt A."/>
            <person name="Tisserant E."/>
            <person name="Crous P.W."/>
            <person name="Henrissat B."/>
            <person name="Nehls U."/>
            <person name="Egli S."/>
            <person name="Spatafora J.W."/>
            <person name="Grigoriev I.V."/>
            <person name="Martin F.M."/>
        </authorList>
    </citation>
    <scope>NUCLEOTIDE SEQUENCE [LARGE SCALE GENOMIC DNA]</scope>
    <source>
        <strain evidence="1 2">CBS 207.34</strain>
    </source>
</reference>
<organism evidence="1 2">
    <name type="scientific">Glonium stellatum</name>
    <dbReference type="NCBI Taxonomy" id="574774"/>
    <lineage>
        <taxon>Eukaryota</taxon>
        <taxon>Fungi</taxon>
        <taxon>Dikarya</taxon>
        <taxon>Ascomycota</taxon>
        <taxon>Pezizomycotina</taxon>
        <taxon>Dothideomycetes</taxon>
        <taxon>Pleosporomycetidae</taxon>
        <taxon>Gloniales</taxon>
        <taxon>Gloniaceae</taxon>
        <taxon>Glonium</taxon>
    </lineage>
</organism>
<protein>
    <submittedName>
        <fullName evidence="1">Uncharacterized protein</fullName>
    </submittedName>
</protein>
<accession>A0A8E2F791</accession>
<evidence type="ECO:0000313" key="1">
    <source>
        <dbReference type="EMBL" id="OCL11877.1"/>
    </source>
</evidence>
<sequence>MEMAQKDPWFWRDGRAHVRARDMDWAPFTYCDGHELEKIKILDIMAVRYTLARYQYHGWKTVFGEFIYQGNYCKVLTFSGAVEKMNGGKEILQQIEREIQDDRNRNIRYGMEEDRDKDGDAYEDVHGEDIVAGIEALGINSKKNASLR</sequence>
<dbReference type="EMBL" id="KV748968">
    <property type="protein sequence ID" value="OCL11877.1"/>
    <property type="molecule type" value="Genomic_DNA"/>
</dbReference>
<name>A0A8E2F791_9PEZI</name>